<dbReference type="Proteomes" id="UP001501074">
    <property type="component" value="Unassembled WGS sequence"/>
</dbReference>
<evidence type="ECO:0008006" key="4">
    <source>
        <dbReference type="Google" id="ProtNLM"/>
    </source>
</evidence>
<dbReference type="Gene3D" id="3.40.50.720">
    <property type="entry name" value="NAD(P)-binding Rossmann-like Domain"/>
    <property type="match status" value="1"/>
</dbReference>
<dbReference type="Pfam" id="PF00106">
    <property type="entry name" value="adh_short"/>
    <property type="match status" value="1"/>
</dbReference>
<dbReference type="EMBL" id="BAAAZO010000010">
    <property type="protein sequence ID" value="GAA3628499.1"/>
    <property type="molecule type" value="Genomic_DNA"/>
</dbReference>
<comment type="caution">
    <text evidence="2">The sequence shown here is derived from an EMBL/GenBank/DDBJ whole genome shotgun (WGS) entry which is preliminary data.</text>
</comment>
<evidence type="ECO:0000256" key="1">
    <source>
        <dbReference type="ARBA" id="ARBA00006484"/>
    </source>
</evidence>
<name>A0ABP7AB19_9ACTN</name>
<sequence length="77" mass="7919">MGMLEGKTALVTRVNSGIGLASTARMAAEGARVFITGRRQAELDTAVGAIGPTNATAVVADISSPDDLDRLYEAVRA</sequence>
<dbReference type="InterPro" id="IPR002347">
    <property type="entry name" value="SDR_fam"/>
</dbReference>
<gene>
    <name evidence="2" type="ORF">GCM10022223_52360</name>
</gene>
<keyword evidence="3" id="KW-1185">Reference proteome</keyword>
<organism evidence="2 3">
    <name type="scientific">Kineosporia mesophila</name>
    <dbReference type="NCBI Taxonomy" id="566012"/>
    <lineage>
        <taxon>Bacteria</taxon>
        <taxon>Bacillati</taxon>
        <taxon>Actinomycetota</taxon>
        <taxon>Actinomycetes</taxon>
        <taxon>Kineosporiales</taxon>
        <taxon>Kineosporiaceae</taxon>
        <taxon>Kineosporia</taxon>
    </lineage>
</organism>
<accession>A0ABP7AB19</accession>
<reference evidence="3" key="1">
    <citation type="journal article" date="2019" name="Int. J. Syst. Evol. Microbiol.">
        <title>The Global Catalogue of Microorganisms (GCM) 10K type strain sequencing project: providing services to taxonomists for standard genome sequencing and annotation.</title>
        <authorList>
            <consortium name="The Broad Institute Genomics Platform"/>
            <consortium name="The Broad Institute Genome Sequencing Center for Infectious Disease"/>
            <person name="Wu L."/>
            <person name="Ma J."/>
        </authorList>
    </citation>
    <scope>NUCLEOTIDE SEQUENCE [LARGE SCALE GENOMIC DNA]</scope>
    <source>
        <strain evidence="3">JCM 16902</strain>
    </source>
</reference>
<evidence type="ECO:0000313" key="3">
    <source>
        <dbReference type="Proteomes" id="UP001501074"/>
    </source>
</evidence>
<protein>
    <recommendedName>
        <fullName evidence="4">SDR family NAD(P)-dependent oxidoreductase</fullName>
    </recommendedName>
</protein>
<comment type="similarity">
    <text evidence="1">Belongs to the short-chain dehydrogenases/reductases (SDR) family.</text>
</comment>
<proteinExistence type="inferred from homology"/>
<dbReference type="InterPro" id="IPR036291">
    <property type="entry name" value="NAD(P)-bd_dom_sf"/>
</dbReference>
<evidence type="ECO:0000313" key="2">
    <source>
        <dbReference type="EMBL" id="GAA3628499.1"/>
    </source>
</evidence>
<dbReference type="PANTHER" id="PTHR43943">
    <property type="entry name" value="DEHYDROGENASE/REDUCTASE (SDR FAMILY) MEMBER 4"/>
    <property type="match status" value="1"/>
</dbReference>
<dbReference type="SUPFAM" id="SSF51735">
    <property type="entry name" value="NAD(P)-binding Rossmann-fold domains"/>
    <property type="match status" value="1"/>
</dbReference>
<dbReference type="PANTHER" id="PTHR43943:SF2">
    <property type="entry name" value="DEHYDROGENASE_REDUCTASE 4"/>
    <property type="match status" value="1"/>
</dbReference>